<proteinExistence type="predicted"/>
<dbReference type="Proteomes" id="UP001280121">
    <property type="component" value="Unassembled WGS sequence"/>
</dbReference>
<dbReference type="AlphaFoldDB" id="A0AAE0CJZ3"/>
<reference evidence="2" key="1">
    <citation type="journal article" date="2023" name="Plant J.">
        <title>Genome sequences and population genomics provide insights into the demographic history, inbreeding, and mutation load of two 'living fossil' tree species of Dipteronia.</title>
        <authorList>
            <person name="Feng Y."/>
            <person name="Comes H.P."/>
            <person name="Chen J."/>
            <person name="Zhu S."/>
            <person name="Lu R."/>
            <person name="Zhang X."/>
            <person name="Li P."/>
            <person name="Qiu J."/>
            <person name="Olsen K.M."/>
            <person name="Qiu Y."/>
        </authorList>
    </citation>
    <scope>NUCLEOTIDE SEQUENCE</scope>
    <source>
        <strain evidence="2">KIB01</strain>
    </source>
</reference>
<comment type="caution">
    <text evidence="2">The sequence shown here is derived from an EMBL/GenBank/DDBJ whole genome shotgun (WGS) entry which is preliminary data.</text>
</comment>
<keyword evidence="3" id="KW-1185">Reference proteome</keyword>
<evidence type="ECO:0000313" key="2">
    <source>
        <dbReference type="EMBL" id="KAK2653997.1"/>
    </source>
</evidence>
<protein>
    <submittedName>
        <fullName evidence="2">Uncharacterized protein</fullName>
    </submittedName>
</protein>
<dbReference type="EMBL" id="JANJYI010000004">
    <property type="protein sequence ID" value="KAK2653997.1"/>
    <property type="molecule type" value="Genomic_DNA"/>
</dbReference>
<gene>
    <name evidence="2" type="ORF">Ddye_013853</name>
</gene>
<feature type="region of interest" description="Disordered" evidence="1">
    <location>
        <begin position="387"/>
        <end position="431"/>
    </location>
</feature>
<evidence type="ECO:0000313" key="3">
    <source>
        <dbReference type="Proteomes" id="UP001280121"/>
    </source>
</evidence>
<dbReference type="PANTHER" id="PTHR31973:SF195">
    <property type="entry name" value="MUDR FAMILY TRANSPOSASE"/>
    <property type="match status" value="1"/>
</dbReference>
<name>A0AAE0CJZ3_9ROSI</name>
<accession>A0AAE0CJZ3</accession>
<dbReference type="PANTHER" id="PTHR31973">
    <property type="entry name" value="POLYPROTEIN, PUTATIVE-RELATED"/>
    <property type="match status" value="1"/>
</dbReference>
<evidence type="ECO:0000256" key="1">
    <source>
        <dbReference type="SAM" id="MobiDB-lite"/>
    </source>
</evidence>
<sequence length="431" mass="48580">MNHVVLAKAQFQSAGGSNNIWDFIPTIDPAFETLNMNPVIYEDLTIEEVVADPYNEDDKLIPKYNPYSGRGLYEGVNDESAHYHGMSSDSIDGCRTGSVPPIFTGQSTDSFKDDGINVGDRSGIAVPRPRIIHGASNYSFELENFEIRVTKSSMTRYEVGCKDLKYKFQIHTVKMEGGYYWIVRIFEEDHCCIIDELHNCYRQASTWLIGEILSPKLADSGRSLKPKEIMTDMQSLPAYCHQLKCVNHGTVTTIKTNTATKFEYLFIAFSASLEGFHTAIRPAIYIDASHLKGFVQRNLSTSVLISTKQALGWKAIQVSSFSLDTQANGVLLKKYVPKLFFHRSGELKLVSQERTGFHLQASMVVEVGVIPFARNLATTDKFAKPHSRSRKQCFRPQTDLPPPQHRKCKSSGQEGHNIRTCPTRPYRFKQS</sequence>
<organism evidence="2 3">
    <name type="scientific">Dipteronia dyeriana</name>
    <dbReference type="NCBI Taxonomy" id="168575"/>
    <lineage>
        <taxon>Eukaryota</taxon>
        <taxon>Viridiplantae</taxon>
        <taxon>Streptophyta</taxon>
        <taxon>Embryophyta</taxon>
        <taxon>Tracheophyta</taxon>
        <taxon>Spermatophyta</taxon>
        <taxon>Magnoliopsida</taxon>
        <taxon>eudicotyledons</taxon>
        <taxon>Gunneridae</taxon>
        <taxon>Pentapetalae</taxon>
        <taxon>rosids</taxon>
        <taxon>malvids</taxon>
        <taxon>Sapindales</taxon>
        <taxon>Sapindaceae</taxon>
        <taxon>Hippocastanoideae</taxon>
        <taxon>Acereae</taxon>
        <taxon>Dipteronia</taxon>
    </lineage>
</organism>